<evidence type="ECO:0000313" key="2">
    <source>
        <dbReference type="Proteomes" id="UP000542342"/>
    </source>
</evidence>
<sequence length="217" mass="23635">MSFRPQFRNLPNEFPLQILRVYPQAAVVLVTLLMFGLNSCGPTDEIRTYNAPREKESDKVAAPGGGIQGKGMRLLGLIIPKSPGESWFVKFSGPVEQIEPHVGAFDAFVQSIRVSPDSASLTYTPPSGWKAAPPRAMRLVTFLPPGEGKQPELYLSQPFGGSLLDNVNRWRGEVGLPPVKEADLSSVVTEVKLGDVKAYRVDFSGPGGKNRMPPFAQ</sequence>
<dbReference type="AlphaFoldDB" id="A0A7V9AAK1"/>
<reference evidence="1 2" key="1">
    <citation type="submission" date="2020-07" db="EMBL/GenBank/DDBJ databases">
        <title>Thermogemmata thermophila gen. nov., sp. nov., a novel moderate thermophilic planctomycete from a Kamchatka hot spring.</title>
        <authorList>
            <person name="Elcheninov A.G."/>
            <person name="Podosokorskaya O.A."/>
            <person name="Kovaleva O.L."/>
            <person name="Novikov A."/>
            <person name="Bonch-Osmolovskaya E.A."/>
            <person name="Toshchakov S.V."/>
            <person name="Kublanov I.V."/>
        </authorList>
    </citation>
    <scope>NUCLEOTIDE SEQUENCE [LARGE SCALE GENOMIC DNA]</scope>
    <source>
        <strain evidence="1 2">2918</strain>
    </source>
</reference>
<comment type="caution">
    <text evidence="1">The sequence shown here is derived from an EMBL/GenBank/DDBJ whole genome shotgun (WGS) entry which is preliminary data.</text>
</comment>
<organism evidence="1 2">
    <name type="scientific">Thermogemmata fonticola</name>
    <dbReference type="NCBI Taxonomy" id="2755323"/>
    <lineage>
        <taxon>Bacteria</taxon>
        <taxon>Pseudomonadati</taxon>
        <taxon>Planctomycetota</taxon>
        <taxon>Planctomycetia</taxon>
        <taxon>Gemmatales</taxon>
        <taxon>Gemmataceae</taxon>
        <taxon>Thermogemmata</taxon>
    </lineage>
</organism>
<gene>
    <name evidence="1" type="ORF">H0921_02940</name>
</gene>
<protein>
    <submittedName>
        <fullName evidence="1">Uncharacterized protein</fullName>
    </submittedName>
</protein>
<dbReference type="RefSeq" id="WP_194536508.1">
    <property type="nucleotide sequence ID" value="NZ_JACEFB010000001.1"/>
</dbReference>
<keyword evidence="2" id="KW-1185">Reference proteome</keyword>
<dbReference type="Proteomes" id="UP000542342">
    <property type="component" value="Unassembled WGS sequence"/>
</dbReference>
<accession>A0A7V9AAK1</accession>
<evidence type="ECO:0000313" key="1">
    <source>
        <dbReference type="EMBL" id="MBA2225113.1"/>
    </source>
</evidence>
<dbReference type="EMBL" id="JACEFB010000001">
    <property type="protein sequence ID" value="MBA2225113.1"/>
    <property type="molecule type" value="Genomic_DNA"/>
</dbReference>
<name>A0A7V9AAK1_9BACT</name>
<proteinExistence type="predicted"/>